<dbReference type="InterPro" id="IPR027417">
    <property type="entry name" value="P-loop_NTPase"/>
</dbReference>
<keyword evidence="4 9" id="KW-0547">Nucleotide-binding</keyword>
<comment type="subcellular location">
    <subcellularLocation>
        <location evidence="1">Cytoplasm</location>
        <location evidence="1">Cytoskeleton</location>
    </subcellularLocation>
</comment>
<evidence type="ECO:0000313" key="15">
    <source>
        <dbReference type="Proteomes" id="UP000761534"/>
    </source>
</evidence>
<comment type="caution">
    <text evidence="14">The sequence shown here is derived from an EMBL/GenBank/DDBJ whole genome shotgun (WGS) entry which is preliminary data.</text>
</comment>
<dbReference type="CDD" id="cd23649">
    <property type="entry name" value="Khc_CBD_cc"/>
    <property type="match status" value="1"/>
</dbReference>
<name>A0A642V812_9ASCO</name>
<evidence type="ECO:0000256" key="10">
    <source>
        <dbReference type="RuleBase" id="RU000394"/>
    </source>
</evidence>
<evidence type="ECO:0000313" key="14">
    <source>
        <dbReference type="EMBL" id="KAA8916232.1"/>
    </source>
</evidence>
<dbReference type="Gene3D" id="3.40.850.10">
    <property type="entry name" value="Kinesin motor domain"/>
    <property type="match status" value="1"/>
</dbReference>
<keyword evidence="2" id="KW-0963">Cytoplasm</keyword>
<dbReference type="InterPro" id="IPR059182">
    <property type="entry name" value="Khc_C"/>
</dbReference>
<dbReference type="CDD" id="cd01369">
    <property type="entry name" value="KISc_KHC_KIF5"/>
    <property type="match status" value="1"/>
</dbReference>
<keyword evidence="3 10" id="KW-0493">Microtubule</keyword>
<evidence type="ECO:0000259" key="13">
    <source>
        <dbReference type="PROSITE" id="PS50067"/>
    </source>
</evidence>
<dbReference type="GO" id="GO:0003777">
    <property type="term" value="F:microtubule motor activity"/>
    <property type="evidence" value="ECO:0007669"/>
    <property type="project" value="InterPro"/>
</dbReference>
<keyword evidence="8" id="KW-0206">Cytoskeleton</keyword>
<feature type="region of interest" description="Disordered" evidence="12">
    <location>
        <begin position="403"/>
        <end position="427"/>
    </location>
</feature>
<feature type="region of interest" description="Disordered" evidence="12">
    <location>
        <begin position="765"/>
        <end position="801"/>
    </location>
</feature>
<dbReference type="PANTHER" id="PTHR47968:SF75">
    <property type="entry name" value="CENTROMERE-ASSOCIATED PROTEIN E"/>
    <property type="match status" value="1"/>
</dbReference>
<dbReference type="OrthoDB" id="3176171at2759"/>
<dbReference type="FunFam" id="3.40.850.10:FF:000031">
    <property type="entry name" value="Kinesin-like protein"/>
    <property type="match status" value="1"/>
</dbReference>
<dbReference type="SUPFAM" id="SSF52540">
    <property type="entry name" value="P-loop containing nucleoside triphosphate hydrolases"/>
    <property type="match status" value="1"/>
</dbReference>
<evidence type="ECO:0000256" key="7">
    <source>
        <dbReference type="ARBA" id="ARBA00023175"/>
    </source>
</evidence>
<dbReference type="Pfam" id="PF00225">
    <property type="entry name" value="Kinesin"/>
    <property type="match status" value="1"/>
</dbReference>
<dbReference type="InterPro" id="IPR019821">
    <property type="entry name" value="Kinesin_motor_CS"/>
</dbReference>
<dbReference type="GO" id="GO:0007018">
    <property type="term" value="P:microtubule-based movement"/>
    <property type="evidence" value="ECO:0007669"/>
    <property type="project" value="InterPro"/>
</dbReference>
<dbReference type="GO" id="GO:0005524">
    <property type="term" value="F:ATP binding"/>
    <property type="evidence" value="ECO:0007669"/>
    <property type="project" value="UniProtKB-UniRule"/>
</dbReference>
<feature type="compositionally biased region" description="Gly residues" evidence="12">
    <location>
        <begin position="791"/>
        <end position="801"/>
    </location>
</feature>
<evidence type="ECO:0000256" key="11">
    <source>
        <dbReference type="SAM" id="Coils"/>
    </source>
</evidence>
<evidence type="ECO:0000256" key="4">
    <source>
        <dbReference type="ARBA" id="ARBA00022741"/>
    </source>
</evidence>
<dbReference type="InterPro" id="IPR001752">
    <property type="entry name" value="Kinesin_motor_dom"/>
</dbReference>
<feature type="binding site" evidence="9">
    <location>
        <begin position="87"/>
        <end position="94"/>
    </location>
    <ligand>
        <name>ATP</name>
        <dbReference type="ChEBI" id="CHEBI:30616"/>
    </ligand>
</feature>
<reference evidence="14" key="1">
    <citation type="journal article" date="2019" name="G3 (Bethesda)">
        <title>Genome Assemblies of Two Rare Opportunistic Yeast Pathogens: Diutina rugosa (syn. Candida rugosa) and Trichomonascus ciferrii (syn. Candida ciferrii).</title>
        <authorList>
            <person name="Mixao V."/>
            <person name="Saus E."/>
            <person name="Hansen A.P."/>
            <person name="Lass-Florl C."/>
            <person name="Gabaldon T."/>
        </authorList>
    </citation>
    <scope>NUCLEOTIDE SEQUENCE</scope>
    <source>
        <strain evidence="14">CBS 4856</strain>
    </source>
</reference>
<dbReference type="InterPro" id="IPR027640">
    <property type="entry name" value="Kinesin-like_fam"/>
</dbReference>
<dbReference type="SMART" id="SM00129">
    <property type="entry name" value="KISc"/>
    <property type="match status" value="1"/>
</dbReference>
<dbReference type="PRINTS" id="PR00380">
    <property type="entry name" value="KINESINHEAVY"/>
</dbReference>
<dbReference type="PANTHER" id="PTHR47968">
    <property type="entry name" value="CENTROMERE PROTEIN E"/>
    <property type="match status" value="1"/>
</dbReference>
<dbReference type="GO" id="GO:0005874">
    <property type="term" value="C:microtubule"/>
    <property type="evidence" value="ECO:0007669"/>
    <property type="project" value="UniProtKB-KW"/>
</dbReference>
<evidence type="ECO:0000256" key="2">
    <source>
        <dbReference type="ARBA" id="ARBA00022490"/>
    </source>
</evidence>
<protein>
    <recommendedName>
        <fullName evidence="10">Kinesin-like protein</fullName>
    </recommendedName>
</protein>
<sequence length="814" mass="91479">MSGGSDNIKVIARFRPENENEKGTGDRIVEFSDEQTCSVSTKEFMGSFTFDRVFDIESAQKDVFDYSLKQTVDDLMKGYNGTVLAYGQTGSGKSYTMMGPNIDDHQTRGVIPRIVDRIFDLIQESPADIEYTVSVSYMEIYMERIKDLLNPKKDNLSIHEEKNRGVYVKGLTQEYVASADEVYEVMRQGTACRATGSTNMNQQSSRSHSIFAIGVSQKNISRGGSQKTGQLFLVDLAGSEKVGKTGASGQTLEEAKKINKSLSALGMVINSLTDGKSTHVPYRDSKLTRILQESLGGNSRTSLIVNCSPSSTNDQETLSTLRFGVRAKTIRNKAKINTELSPGELKVLLKKCQAQLDAKTAYANKLETELGMYRSSSQASSEISTVGSPVSSEFSSVASTIDGTTMRSSCSTPQSWVPSPNMDGEERKSWACFSDDEERDFKMDHMFTELKRLTDEKEELKLQLEQTKYSNQETEIKVKLLQDENDSLTGEMEASRQKLEQQDLLIRELQESSNVTNNGTGSNDHSINEALMILSSLSNSDKVNISRLREILEGIKHQQDTTRRVSEILQRQNDEFKSMVPRKNDNDNDNANDMITAMYEAKLQTLQNTITEMGQKFDRLTEENTTLQHKLKTTTSTDITEFERVKQSLMSDLQDRCEKIVELEISLDKAREQYNLALKNTSQQKRVALLQRNLEQLTVVQRQLVEQNTALKKEVVMSQKFLESRNDRIKHLEQSLLESQQALSRESENFEAKLGLLRNRLMEVRRRDPTEDTSDDEASHRLSSRIVKPLRGGGGGGGGGAKLWDRINKTMIAN</sequence>
<dbReference type="PROSITE" id="PS00411">
    <property type="entry name" value="KINESIN_MOTOR_1"/>
    <property type="match status" value="1"/>
</dbReference>
<feature type="coiled-coil region" evidence="11">
    <location>
        <begin position="443"/>
        <end position="512"/>
    </location>
</feature>
<keyword evidence="7 9" id="KW-0505">Motor protein</keyword>
<evidence type="ECO:0000256" key="8">
    <source>
        <dbReference type="ARBA" id="ARBA00023212"/>
    </source>
</evidence>
<dbReference type="VEuPathDB" id="FungiDB:TRICI_001629"/>
<keyword evidence="15" id="KW-1185">Reference proteome</keyword>
<dbReference type="EMBL" id="SWFS01000116">
    <property type="protein sequence ID" value="KAA8916232.1"/>
    <property type="molecule type" value="Genomic_DNA"/>
</dbReference>
<organism evidence="14 15">
    <name type="scientific">Trichomonascus ciferrii</name>
    <dbReference type="NCBI Taxonomy" id="44093"/>
    <lineage>
        <taxon>Eukaryota</taxon>
        <taxon>Fungi</taxon>
        <taxon>Dikarya</taxon>
        <taxon>Ascomycota</taxon>
        <taxon>Saccharomycotina</taxon>
        <taxon>Dipodascomycetes</taxon>
        <taxon>Dipodascales</taxon>
        <taxon>Trichomonascaceae</taxon>
        <taxon>Trichomonascus</taxon>
        <taxon>Trichomonascus ciferrii complex</taxon>
    </lineage>
</organism>
<dbReference type="PROSITE" id="PS50067">
    <property type="entry name" value="KINESIN_MOTOR_2"/>
    <property type="match status" value="1"/>
</dbReference>
<gene>
    <name evidence="14" type="ORF">TRICI_001629</name>
</gene>
<proteinExistence type="inferred from homology"/>
<comment type="similarity">
    <text evidence="9 10">Belongs to the TRAFAC class myosin-kinesin ATPase superfamily. Kinesin family.</text>
</comment>
<dbReference type="Proteomes" id="UP000761534">
    <property type="component" value="Unassembled WGS sequence"/>
</dbReference>
<keyword evidence="6 11" id="KW-0175">Coiled coil</keyword>
<evidence type="ECO:0000256" key="5">
    <source>
        <dbReference type="ARBA" id="ARBA00022840"/>
    </source>
</evidence>
<evidence type="ECO:0000256" key="9">
    <source>
        <dbReference type="PROSITE-ProRule" id="PRU00283"/>
    </source>
</evidence>
<evidence type="ECO:0000256" key="3">
    <source>
        <dbReference type="ARBA" id="ARBA00022701"/>
    </source>
</evidence>
<dbReference type="AlphaFoldDB" id="A0A642V812"/>
<evidence type="ECO:0000256" key="12">
    <source>
        <dbReference type="SAM" id="MobiDB-lite"/>
    </source>
</evidence>
<keyword evidence="5 9" id="KW-0067">ATP-binding</keyword>
<dbReference type="GO" id="GO:0008017">
    <property type="term" value="F:microtubule binding"/>
    <property type="evidence" value="ECO:0007669"/>
    <property type="project" value="InterPro"/>
</dbReference>
<evidence type="ECO:0000256" key="1">
    <source>
        <dbReference type="ARBA" id="ARBA00004245"/>
    </source>
</evidence>
<evidence type="ECO:0000256" key="6">
    <source>
        <dbReference type="ARBA" id="ARBA00023054"/>
    </source>
</evidence>
<accession>A0A642V812</accession>
<feature type="compositionally biased region" description="Polar residues" evidence="12">
    <location>
        <begin position="403"/>
        <end position="418"/>
    </location>
</feature>
<feature type="domain" description="Kinesin motor" evidence="13">
    <location>
        <begin position="7"/>
        <end position="330"/>
    </location>
</feature>
<dbReference type="InterPro" id="IPR036961">
    <property type="entry name" value="Kinesin_motor_dom_sf"/>
</dbReference>